<name>A0A932M0P8_UNCTE</name>
<dbReference type="NCBIfam" id="TIGR01139">
    <property type="entry name" value="cysK"/>
    <property type="match status" value="1"/>
</dbReference>
<evidence type="ECO:0000256" key="3">
    <source>
        <dbReference type="ARBA" id="ARBA00007103"/>
    </source>
</evidence>
<comment type="cofactor">
    <cofactor evidence="1 10 12">
        <name>pyridoxal 5'-phosphate</name>
        <dbReference type="ChEBI" id="CHEBI:597326"/>
    </cofactor>
</comment>
<evidence type="ECO:0000256" key="10">
    <source>
        <dbReference type="PIRSR" id="PIRSR605856-50"/>
    </source>
</evidence>
<keyword evidence="8 12" id="KW-0198">Cysteine biosynthesis</keyword>
<dbReference type="GO" id="GO:0006535">
    <property type="term" value="P:cysteine biosynthetic process from serine"/>
    <property type="evidence" value="ECO:0007669"/>
    <property type="project" value="UniProtKB-UniRule"/>
</dbReference>
<dbReference type="Pfam" id="PF00291">
    <property type="entry name" value="PALP"/>
    <property type="match status" value="1"/>
</dbReference>
<keyword evidence="5 12" id="KW-0028">Amino-acid biosynthesis</keyword>
<reference evidence="14" key="1">
    <citation type="submission" date="2020-07" db="EMBL/GenBank/DDBJ databases">
        <title>Huge and variable diversity of episymbiotic CPR bacteria and DPANN archaea in groundwater ecosystems.</title>
        <authorList>
            <person name="He C.Y."/>
            <person name="Keren R."/>
            <person name="Whittaker M."/>
            <person name="Farag I.F."/>
            <person name="Doudna J."/>
            <person name="Cate J.H.D."/>
            <person name="Banfield J.F."/>
        </authorList>
    </citation>
    <scope>NUCLEOTIDE SEQUENCE</scope>
    <source>
        <strain evidence="14">NC_groundwater_717_Ag_S-0.2um_59_8</strain>
    </source>
</reference>
<dbReference type="EMBL" id="JACPSX010000057">
    <property type="protein sequence ID" value="MBI3014126.1"/>
    <property type="molecule type" value="Genomic_DNA"/>
</dbReference>
<feature type="modified residue" description="N6-(pyridoxal phosphate)lysine" evidence="11">
    <location>
        <position position="45"/>
    </location>
</feature>
<dbReference type="InterPro" id="IPR036052">
    <property type="entry name" value="TrpB-like_PALP_sf"/>
</dbReference>
<feature type="binding site" evidence="10">
    <location>
        <begin position="180"/>
        <end position="184"/>
    </location>
    <ligand>
        <name>pyridoxal 5'-phosphate</name>
        <dbReference type="ChEBI" id="CHEBI:597326"/>
    </ligand>
</feature>
<protein>
    <recommendedName>
        <fullName evidence="4 12">Cysteine synthase</fullName>
        <ecNumber evidence="4 12">2.5.1.47</ecNumber>
    </recommendedName>
</protein>
<proteinExistence type="inferred from homology"/>
<evidence type="ECO:0000256" key="8">
    <source>
        <dbReference type="ARBA" id="ARBA00023192"/>
    </source>
</evidence>
<dbReference type="EC" id="2.5.1.47" evidence="4 12"/>
<feature type="domain" description="Tryptophan synthase beta chain-like PALP" evidence="13">
    <location>
        <begin position="9"/>
        <end position="295"/>
    </location>
</feature>
<organism evidence="14 15">
    <name type="scientific">Tectimicrobiota bacterium</name>
    <dbReference type="NCBI Taxonomy" id="2528274"/>
    <lineage>
        <taxon>Bacteria</taxon>
        <taxon>Pseudomonadati</taxon>
        <taxon>Nitrospinota/Tectimicrobiota group</taxon>
        <taxon>Candidatus Tectimicrobiota</taxon>
    </lineage>
</organism>
<feature type="binding site" evidence="10">
    <location>
        <position position="75"/>
    </location>
    <ligand>
        <name>pyridoxal 5'-phosphate</name>
        <dbReference type="ChEBI" id="CHEBI:597326"/>
    </ligand>
</feature>
<dbReference type="FunFam" id="3.40.50.1100:FF:000118">
    <property type="entry name" value="Related to CYS4-cystathionine beta-synthase"/>
    <property type="match status" value="1"/>
</dbReference>
<keyword evidence="7 10" id="KW-0663">Pyridoxal phosphate</keyword>
<sequence length="307" mass="32462">MGSYADSVEKLVGGTPLLKIRRILPADSADLLAKMEFFNPGGSVKDRIALAMIDEAERQGLLQPGATIIEPTSGNTGLGLAMIGAARNYRVIVVLCQGMSYERQKLLEAYGTEVILTPADWGMQGAVEKAEALVALHPDYYMPQQFNNPANPEVHRRTTGPEIIESMQGRPVDALVVGVGTGGTITGLGEVFKKAYPQIKIVAVEPSTSAVLSGKAPGPHQIQGIGAGFIPRILNRDIIDEVIPVSDEEAFTWARKLAQEEGVAVGISSGAACCAAVQVARSLGAGKTVVTLFADANSRYLSTALFD</sequence>
<evidence type="ECO:0000256" key="5">
    <source>
        <dbReference type="ARBA" id="ARBA00022605"/>
    </source>
</evidence>
<comment type="catalytic activity">
    <reaction evidence="9 12">
        <text>O-acetyl-L-serine + hydrogen sulfide = L-cysteine + acetate</text>
        <dbReference type="Rhea" id="RHEA:14829"/>
        <dbReference type="ChEBI" id="CHEBI:29919"/>
        <dbReference type="ChEBI" id="CHEBI:30089"/>
        <dbReference type="ChEBI" id="CHEBI:35235"/>
        <dbReference type="ChEBI" id="CHEBI:58340"/>
        <dbReference type="EC" id="2.5.1.47"/>
    </reaction>
</comment>
<dbReference type="FunFam" id="3.40.50.1100:FF:000003">
    <property type="entry name" value="Cystathionine beta-synthase"/>
    <property type="match status" value="1"/>
</dbReference>
<evidence type="ECO:0000256" key="9">
    <source>
        <dbReference type="ARBA" id="ARBA00047931"/>
    </source>
</evidence>
<dbReference type="SUPFAM" id="SSF53686">
    <property type="entry name" value="Tryptophan synthase beta subunit-like PLP-dependent enzymes"/>
    <property type="match status" value="1"/>
</dbReference>
<evidence type="ECO:0000259" key="13">
    <source>
        <dbReference type="Pfam" id="PF00291"/>
    </source>
</evidence>
<comment type="similarity">
    <text evidence="3 12">Belongs to the cysteine synthase/cystathionine beta-synthase family.</text>
</comment>
<dbReference type="AlphaFoldDB" id="A0A932M0P8"/>
<dbReference type="NCBIfam" id="TIGR01136">
    <property type="entry name" value="cysKM"/>
    <property type="match status" value="1"/>
</dbReference>
<evidence type="ECO:0000313" key="14">
    <source>
        <dbReference type="EMBL" id="MBI3014126.1"/>
    </source>
</evidence>
<dbReference type="InterPro" id="IPR001926">
    <property type="entry name" value="TrpB-like_PALP"/>
</dbReference>
<evidence type="ECO:0000256" key="1">
    <source>
        <dbReference type="ARBA" id="ARBA00001933"/>
    </source>
</evidence>
<dbReference type="Gene3D" id="3.40.50.1100">
    <property type="match status" value="2"/>
</dbReference>
<gene>
    <name evidence="14" type="primary">cysK</name>
    <name evidence="14" type="ORF">HYY65_03450</name>
</gene>
<dbReference type="InterPro" id="IPR005859">
    <property type="entry name" value="CysK"/>
</dbReference>
<dbReference type="CDD" id="cd01561">
    <property type="entry name" value="CBS_like"/>
    <property type="match status" value="1"/>
</dbReference>
<evidence type="ECO:0000256" key="7">
    <source>
        <dbReference type="ARBA" id="ARBA00022898"/>
    </source>
</evidence>
<accession>A0A932M0P8</accession>
<keyword evidence="6 12" id="KW-0808">Transferase</keyword>
<evidence type="ECO:0000256" key="2">
    <source>
        <dbReference type="ARBA" id="ARBA00004962"/>
    </source>
</evidence>
<evidence type="ECO:0000256" key="12">
    <source>
        <dbReference type="RuleBase" id="RU003985"/>
    </source>
</evidence>
<dbReference type="GO" id="GO:0004124">
    <property type="term" value="F:cysteine synthase activity"/>
    <property type="evidence" value="ECO:0007669"/>
    <property type="project" value="UniProtKB-UniRule"/>
</dbReference>
<dbReference type="InterPro" id="IPR050214">
    <property type="entry name" value="Cys_Synth/Cystath_Beta-Synth"/>
</dbReference>
<evidence type="ECO:0000313" key="15">
    <source>
        <dbReference type="Proteomes" id="UP000741360"/>
    </source>
</evidence>
<dbReference type="InterPro" id="IPR001216">
    <property type="entry name" value="P-phosphate_BS"/>
</dbReference>
<comment type="pathway">
    <text evidence="2">Amino-acid biosynthesis; L-cysteine biosynthesis; L-cysteine from L-serine: step 2/2.</text>
</comment>
<dbReference type="PROSITE" id="PS00901">
    <property type="entry name" value="CYS_SYNTHASE"/>
    <property type="match status" value="1"/>
</dbReference>
<dbReference type="PANTHER" id="PTHR10314">
    <property type="entry name" value="CYSTATHIONINE BETA-SYNTHASE"/>
    <property type="match status" value="1"/>
</dbReference>
<evidence type="ECO:0000256" key="4">
    <source>
        <dbReference type="ARBA" id="ARBA00012681"/>
    </source>
</evidence>
<comment type="caution">
    <text evidence="14">The sequence shown here is derived from an EMBL/GenBank/DDBJ whole genome shotgun (WGS) entry which is preliminary data.</text>
</comment>
<evidence type="ECO:0000256" key="11">
    <source>
        <dbReference type="PIRSR" id="PIRSR605856-51"/>
    </source>
</evidence>
<dbReference type="InterPro" id="IPR005856">
    <property type="entry name" value="Cys_synth"/>
</dbReference>
<dbReference type="Proteomes" id="UP000741360">
    <property type="component" value="Unassembled WGS sequence"/>
</dbReference>
<feature type="binding site" evidence="10">
    <location>
        <position position="268"/>
    </location>
    <ligand>
        <name>pyridoxal 5'-phosphate</name>
        <dbReference type="ChEBI" id="CHEBI:597326"/>
    </ligand>
</feature>
<evidence type="ECO:0000256" key="6">
    <source>
        <dbReference type="ARBA" id="ARBA00022679"/>
    </source>
</evidence>